<dbReference type="PANTHER" id="PTHR43045">
    <property type="entry name" value="SHIKIMATE TRANSPORTER"/>
    <property type="match status" value="1"/>
</dbReference>
<feature type="transmembrane region" description="Helical" evidence="7">
    <location>
        <begin position="341"/>
        <end position="368"/>
    </location>
</feature>
<evidence type="ECO:0000256" key="7">
    <source>
        <dbReference type="SAM" id="Phobius"/>
    </source>
</evidence>
<gene>
    <name evidence="9" type="ORF">ACFSVL_40640</name>
</gene>
<keyword evidence="5 7" id="KW-1133">Transmembrane helix</keyword>
<protein>
    <submittedName>
        <fullName evidence="9">MFS transporter</fullName>
    </submittedName>
</protein>
<dbReference type="PROSITE" id="PS50850">
    <property type="entry name" value="MFS"/>
    <property type="match status" value="1"/>
</dbReference>
<dbReference type="PANTHER" id="PTHR43045:SF1">
    <property type="entry name" value="SHIKIMATE TRANSPORTER"/>
    <property type="match status" value="1"/>
</dbReference>
<feature type="transmembrane region" description="Helical" evidence="7">
    <location>
        <begin position="62"/>
        <end position="86"/>
    </location>
</feature>
<evidence type="ECO:0000256" key="2">
    <source>
        <dbReference type="ARBA" id="ARBA00022448"/>
    </source>
</evidence>
<keyword evidence="10" id="KW-1185">Reference proteome</keyword>
<evidence type="ECO:0000256" key="1">
    <source>
        <dbReference type="ARBA" id="ARBA00004651"/>
    </source>
</evidence>
<evidence type="ECO:0000256" key="3">
    <source>
        <dbReference type="ARBA" id="ARBA00022475"/>
    </source>
</evidence>
<proteinExistence type="predicted"/>
<reference evidence="10" key="1">
    <citation type="journal article" date="2019" name="Int. J. Syst. Evol. Microbiol.">
        <title>The Global Catalogue of Microorganisms (GCM) 10K type strain sequencing project: providing services to taxonomists for standard genome sequencing and annotation.</title>
        <authorList>
            <consortium name="The Broad Institute Genomics Platform"/>
            <consortium name="The Broad Institute Genome Sequencing Center for Infectious Disease"/>
            <person name="Wu L."/>
            <person name="Ma J."/>
        </authorList>
    </citation>
    <scope>NUCLEOTIDE SEQUENCE [LARGE SCALE GENOMIC DNA]</scope>
    <source>
        <strain evidence="10">CGMCC 4.7641</strain>
    </source>
</reference>
<dbReference type="CDD" id="cd17369">
    <property type="entry name" value="MFS_ShiA_like"/>
    <property type="match status" value="1"/>
</dbReference>
<dbReference type="Proteomes" id="UP001597483">
    <property type="component" value="Unassembled WGS sequence"/>
</dbReference>
<feature type="transmembrane region" description="Helical" evidence="7">
    <location>
        <begin position="316"/>
        <end position="335"/>
    </location>
</feature>
<evidence type="ECO:0000259" key="8">
    <source>
        <dbReference type="PROSITE" id="PS50850"/>
    </source>
</evidence>
<comment type="subcellular location">
    <subcellularLocation>
        <location evidence="1">Cell membrane</location>
        <topology evidence="1">Multi-pass membrane protein</topology>
    </subcellularLocation>
</comment>
<feature type="transmembrane region" description="Helical" evidence="7">
    <location>
        <begin position="122"/>
        <end position="142"/>
    </location>
</feature>
<dbReference type="InterPro" id="IPR020846">
    <property type="entry name" value="MFS_dom"/>
</dbReference>
<dbReference type="Gene3D" id="1.20.1250.20">
    <property type="entry name" value="MFS general substrate transporter like domains"/>
    <property type="match status" value="2"/>
</dbReference>
<comment type="caution">
    <text evidence="9">The sequence shown here is derived from an EMBL/GenBank/DDBJ whole genome shotgun (WGS) entry which is preliminary data.</text>
</comment>
<feature type="transmembrane region" description="Helical" evidence="7">
    <location>
        <begin position="285"/>
        <end position="304"/>
    </location>
</feature>
<evidence type="ECO:0000313" key="10">
    <source>
        <dbReference type="Proteomes" id="UP001597483"/>
    </source>
</evidence>
<dbReference type="Pfam" id="PF07690">
    <property type="entry name" value="MFS_1"/>
    <property type="match status" value="1"/>
</dbReference>
<keyword evidence="2" id="KW-0813">Transport</keyword>
<dbReference type="InterPro" id="IPR011701">
    <property type="entry name" value="MFS"/>
</dbReference>
<keyword evidence="3" id="KW-1003">Cell membrane</keyword>
<dbReference type="SUPFAM" id="SSF103473">
    <property type="entry name" value="MFS general substrate transporter"/>
    <property type="match status" value="1"/>
</dbReference>
<evidence type="ECO:0000313" key="9">
    <source>
        <dbReference type="EMBL" id="MFD2473766.1"/>
    </source>
</evidence>
<keyword evidence="4 7" id="KW-0812">Transmembrane</keyword>
<name>A0ABW5HKQ5_9PSEU</name>
<dbReference type="EMBL" id="JBHUKS010000034">
    <property type="protein sequence ID" value="MFD2473766.1"/>
    <property type="molecule type" value="Genomic_DNA"/>
</dbReference>
<evidence type="ECO:0000256" key="5">
    <source>
        <dbReference type="ARBA" id="ARBA00022989"/>
    </source>
</evidence>
<feature type="transmembrane region" description="Helical" evidence="7">
    <location>
        <begin position="410"/>
        <end position="429"/>
    </location>
</feature>
<sequence length="439" mass="45333">MTAPQETAAGNAAVDQSGSRQLRRVLLSSFLGSAIEFYDFVLYATAAAIVFGHVFFTGLGPGLAAFASFGTLAAGYIARPLGGIVFGHFGDRIGRKRVLVVSMLAMGLATTMIGLLPSSAQIGAAAPAALIVLRVLQGFAVGGEWGGAMTIALEHAPGGKRGFAASFANLGGPAGAVLASGAVTLVSLLPDRSFLSWGWRIPFLLSIVLVGVGLWVRSSVEESPLFRRFQAEVEKRRMPLAEVFAGYSRQVVLGLFAGLAMFGMMGIATMWAVDFAVHHGASRTGVLNAKTWAAVVMFAATVASARLSDRVGRKPVMIAGVVAMMAFAFPMLQLVGSGSALAYAVAVAVGQGLQGVVLGPYAAFLAELFPTRVRFTGASLCYQGASTLWAGFTPAIATSLVLAAGGGTTLLGVVWIGALVLCLVAVLCTREGRARDLPG</sequence>
<feature type="domain" description="Major facilitator superfamily (MFS) profile" evidence="8">
    <location>
        <begin position="25"/>
        <end position="430"/>
    </location>
</feature>
<dbReference type="PROSITE" id="PS00216">
    <property type="entry name" value="SUGAR_TRANSPORT_1"/>
    <property type="match status" value="1"/>
</dbReference>
<evidence type="ECO:0000256" key="6">
    <source>
        <dbReference type="ARBA" id="ARBA00023136"/>
    </source>
</evidence>
<dbReference type="PROSITE" id="PS00217">
    <property type="entry name" value="SUGAR_TRANSPORT_2"/>
    <property type="match status" value="1"/>
</dbReference>
<feature type="transmembrane region" description="Helical" evidence="7">
    <location>
        <begin position="201"/>
        <end position="220"/>
    </location>
</feature>
<dbReference type="RefSeq" id="WP_378312503.1">
    <property type="nucleotide sequence ID" value="NZ_JBHUKS010000034.1"/>
</dbReference>
<feature type="transmembrane region" description="Helical" evidence="7">
    <location>
        <begin position="163"/>
        <end position="189"/>
    </location>
</feature>
<accession>A0ABW5HKQ5</accession>
<feature type="transmembrane region" description="Helical" evidence="7">
    <location>
        <begin position="380"/>
        <end position="404"/>
    </location>
</feature>
<feature type="transmembrane region" description="Helical" evidence="7">
    <location>
        <begin position="30"/>
        <end position="56"/>
    </location>
</feature>
<dbReference type="InterPro" id="IPR036259">
    <property type="entry name" value="MFS_trans_sf"/>
</dbReference>
<keyword evidence="6 7" id="KW-0472">Membrane</keyword>
<organism evidence="9 10">
    <name type="scientific">Amycolatopsis silviterrae</name>
    <dbReference type="NCBI Taxonomy" id="1656914"/>
    <lineage>
        <taxon>Bacteria</taxon>
        <taxon>Bacillati</taxon>
        <taxon>Actinomycetota</taxon>
        <taxon>Actinomycetes</taxon>
        <taxon>Pseudonocardiales</taxon>
        <taxon>Pseudonocardiaceae</taxon>
        <taxon>Amycolatopsis</taxon>
    </lineage>
</organism>
<dbReference type="InterPro" id="IPR005829">
    <property type="entry name" value="Sugar_transporter_CS"/>
</dbReference>
<feature type="transmembrane region" description="Helical" evidence="7">
    <location>
        <begin position="98"/>
        <end position="116"/>
    </location>
</feature>
<evidence type="ECO:0000256" key="4">
    <source>
        <dbReference type="ARBA" id="ARBA00022692"/>
    </source>
</evidence>
<feature type="transmembrane region" description="Helical" evidence="7">
    <location>
        <begin position="251"/>
        <end position="273"/>
    </location>
</feature>